<dbReference type="Gene3D" id="3.40.50.1000">
    <property type="entry name" value="HAD superfamily/HAD-like"/>
    <property type="match status" value="1"/>
</dbReference>
<dbReference type="AlphaFoldDB" id="A0A411E9K9"/>
<evidence type="ECO:0000313" key="1">
    <source>
        <dbReference type="EMBL" id="QBA64382.1"/>
    </source>
</evidence>
<accession>A0A411E9K9</accession>
<dbReference type="OrthoDB" id="9797415at2"/>
<dbReference type="NCBIfam" id="TIGR01509">
    <property type="entry name" value="HAD-SF-IA-v3"/>
    <property type="match status" value="1"/>
</dbReference>
<organism evidence="1 2">
    <name type="scientific">Muriicola soli</name>
    <dbReference type="NCBI Taxonomy" id="2507538"/>
    <lineage>
        <taxon>Bacteria</taxon>
        <taxon>Pseudomonadati</taxon>
        <taxon>Bacteroidota</taxon>
        <taxon>Flavobacteriia</taxon>
        <taxon>Flavobacteriales</taxon>
        <taxon>Flavobacteriaceae</taxon>
        <taxon>Muriicola</taxon>
    </lineage>
</organism>
<dbReference type="PANTHER" id="PTHR43611:SF3">
    <property type="entry name" value="FLAVIN MONONUCLEOTIDE HYDROLASE 1, CHLOROPLATIC"/>
    <property type="match status" value="1"/>
</dbReference>
<dbReference type="RefSeq" id="WP_129604464.1">
    <property type="nucleotide sequence ID" value="NZ_CP035544.1"/>
</dbReference>
<gene>
    <name evidence="1" type="ORF">EQY75_07480</name>
</gene>
<dbReference type="InterPro" id="IPR023198">
    <property type="entry name" value="PGP-like_dom2"/>
</dbReference>
<reference evidence="1 2" key="1">
    <citation type="submission" date="2019-01" db="EMBL/GenBank/DDBJ databases">
        <title>Muriicola soli sp. nov., isolated from soil.</title>
        <authorList>
            <person name="Kang H.J."/>
            <person name="Kim S.B."/>
        </authorList>
    </citation>
    <scope>NUCLEOTIDE SEQUENCE [LARGE SCALE GENOMIC DNA]</scope>
    <source>
        <strain evidence="1 2">MMS17-SY002</strain>
    </source>
</reference>
<dbReference type="Pfam" id="PF00702">
    <property type="entry name" value="Hydrolase"/>
    <property type="match status" value="1"/>
</dbReference>
<dbReference type="EMBL" id="CP035544">
    <property type="protein sequence ID" value="QBA64382.1"/>
    <property type="molecule type" value="Genomic_DNA"/>
</dbReference>
<dbReference type="Proteomes" id="UP000290889">
    <property type="component" value="Chromosome"/>
</dbReference>
<dbReference type="PANTHER" id="PTHR43611">
    <property type="entry name" value="ALPHA-D-GLUCOSE 1-PHOSPHATE PHOSPHATASE"/>
    <property type="match status" value="1"/>
</dbReference>
<dbReference type="SFLD" id="SFLDG01129">
    <property type="entry name" value="C1.5:_HAD__Beta-PGM__Phosphata"/>
    <property type="match status" value="1"/>
</dbReference>
<name>A0A411E9K9_9FLAO</name>
<dbReference type="SFLD" id="SFLDS00003">
    <property type="entry name" value="Haloacid_Dehalogenase"/>
    <property type="match status" value="1"/>
</dbReference>
<dbReference type="KEGG" id="mur:EQY75_07480"/>
<dbReference type="CDD" id="cd02603">
    <property type="entry name" value="HAD_sEH-N_like"/>
    <property type="match status" value="1"/>
</dbReference>
<sequence length="200" mass="23113">MIKNILFDFGDVFINLDKGATLRELSEAGYDVIAAELYPLMISYEKGLLPTSEFVKSAQYYFPGLETMDLISAWNAIILDFPEDRLTFLKQLAARENYRLFLLSNTNDLHITKVKKEMGEKKFNAFRKCFEGFYLSHELKMRKPDAEVFLTILENHSLKPNETLFVDDTLEHIVSADRLGLKTWHLQVGKEAVTDLDKHL</sequence>
<proteinExistence type="predicted"/>
<keyword evidence="2" id="KW-1185">Reference proteome</keyword>
<dbReference type="SUPFAM" id="SSF56784">
    <property type="entry name" value="HAD-like"/>
    <property type="match status" value="1"/>
</dbReference>
<dbReference type="Gene3D" id="1.10.150.240">
    <property type="entry name" value="Putative phosphatase, domain 2"/>
    <property type="match status" value="1"/>
</dbReference>
<dbReference type="InterPro" id="IPR006439">
    <property type="entry name" value="HAD-SF_hydro_IA"/>
</dbReference>
<dbReference type="InterPro" id="IPR036412">
    <property type="entry name" value="HAD-like_sf"/>
</dbReference>
<dbReference type="InterPro" id="IPR023214">
    <property type="entry name" value="HAD_sf"/>
</dbReference>
<evidence type="ECO:0000313" key="2">
    <source>
        <dbReference type="Proteomes" id="UP000290889"/>
    </source>
</evidence>
<protein>
    <submittedName>
        <fullName evidence="1">HAD family phosphatase</fullName>
    </submittedName>
</protein>